<dbReference type="PANTHER" id="PTHR42791:SF1">
    <property type="entry name" value="N-ACETYLTRANSFERASE DOMAIN-CONTAINING PROTEIN"/>
    <property type="match status" value="1"/>
</dbReference>
<dbReference type="Proteomes" id="UP000799441">
    <property type="component" value="Unassembled WGS sequence"/>
</dbReference>
<dbReference type="EMBL" id="MU003848">
    <property type="protein sequence ID" value="KAF2717253.1"/>
    <property type="molecule type" value="Genomic_DNA"/>
</dbReference>
<dbReference type="PROSITE" id="PS51186">
    <property type="entry name" value="GNAT"/>
    <property type="match status" value="1"/>
</dbReference>
<evidence type="ECO:0000313" key="2">
    <source>
        <dbReference type="EMBL" id="KAF2717253.1"/>
    </source>
</evidence>
<dbReference type="PANTHER" id="PTHR42791">
    <property type="entry name" value="GNAT FAMILY ACETYLTRANSFERASE"/>
    <property type="match status" value="1"/>
</dbReference>
<protein>
    <recommendedName>
        <fullName evidence="1">N-acetyltransferase domain-containing protein</fullName>
    </recommendedName>
</protein>
<proteinExistence type="predicted"/>
<feature type="non-terminal residue" evidence="2">
    <location>
        <position position="1"/>
    </location>
</feature>
<feature type="non-terminal residue" evidence="2">
    <location>
        <position position="68"/>
    </location>
</feature>
<accession>A0A9P4UKY4</accession>
<reference evidence="2" key="1">
    <citation type="journal article" date="2020" name="Stud. Mycol.">
        <title>101 Dothideomycetes genomes: a test case for predicting lifestyles and emergence of pathogens.</title>
        <authorList>
            <person name="Haridas S."/>
            <person name="Albert R."/>
            <person name="Binder M."/>
            <person name="Bloem J."/>
            <person name="Labutti K."/>
            <person name="Salamov A."/>
            <person name="Andreopoulos B."/>
            <person name="Baker S."/>
            <person name="Barry K."/>
            <person name="Bills G."/>
            <person name="Bluhm B."/>
            <person name="Cannon C."/>
            <person name="Castanera R."/>
            <person name="Culley D."/>
            <person name="Daum C."/>
            <person name="Ezra D."/>
            <person name="Gonzalez J."/>
            <person name="Henrissat B."/>
            <person name="Kuo A."/>
            <person name="Liang C."/>
            <person name="Lipzen A."/>
            <person name="Lutzoni F."/>
            <person name="Magnuson J."/>
            <person name="Mondo S."/>
            <person name="Nolan M."/>
            <person name="Ohm R."/>
            <person name="Pangilinan J."/>
            <person name="Park H.-J."/>
            <person name="Ramirez L."/>
            <person name="Alfaro M."/>
            <person name="Sun H."/>
            <person name="Tritt A."/>
            <person name="Yoshinaga Y."/>
            <person name="Zwiers L.-H."/>
            <person name="Turgeon B."/>
            <person name="Goodwin S."/>
            <person name="Spatafora J."/>
            <person name="Crous P."/>
            <person name="Grigoriev I."/>
        </authorList>
    </citation>
    <scope>NUCLEOTIDE SEQUENCE</scope>
    <source>
        <strain evidence="2">CBS 116435</strain>
    </source>
</reference>
<feature type="domain" description="N-acetyltransferase" evidence="1">
    <location>
        <begin position="1"/>
        <end position="68"/>
    </location>
</feature>
<dbReference type="OrthoDB" id="2115692at2759"/>
<organism evidence="2 3">
    <name type="scientific">Polychaeton citri CBS 116435</name>
    <dbReference type="NCBI Taxonomy" id="1314669"/>
    <lineage>
        <taxon>Eukaryota</taxon>
        <taxon>Fungi</taxon>
        <taxon>Dikarya</taxon>
        <taxon>Ascomycota</taxon>
        <taxon>Pezizomycotina</taxon>
        <taxon>Dothideomycetes</taxon>
        <taxon>Dothideomycetidae</taxon>
        <taxon>Capnodiales</taxon>
        <taxon>Capnodiaceae</taxon>
        <taxon>Polychaeton</taxon>
    </lineage>
</organism>
<name>A0A9P4UKY4_9PEZI</name>
<dbReference type="InterPro" id="IPR052523">
    <property type="entry name" value="Trichothecene_AcTrans"/>
</dbReference>
<keyword evidence="3" id="KW-1185">Reference proteome</keyword>
<dbReference type="Gene3D" id="3.40.630.30">
    <property type="match status" value="1"/>
</dbReference>
<comment type="caution">
    <text evidence="2">The sequence shown here is derived from an EMBL/GenBank/DDBJ whole genome shotgun (WGS) entry which is preliminary data.</text>
</comment>
<dbReference type="Pfam" id="PF13508">
    <property type="entry name" value="Acetyltransf_7"/>
    <property type="match status" value="1"/>
</dbReference>
<dbReference type="InterPro" id="IPR000182">
    <property type="entry name" value="GNAT_dom"/>
</dbReference>
<dbReference type="GO" id="GO:0016747">
    <property type="term" value="F:acyltransferase activity, transferring groups other than amino-acyl groups"/>
    <property type="evidence" value="ECO:0007669"/>
    <property type="project" value="InterPro"/>
</dbReference>
<dbReference type="InterPro" id="IPR016181">
    <property type="entry name" value="Acyl_CoA_acyltransferase"/>
</dbReference>
<evidence type="ECO:0000259" key="1">
    <source>
        <dbReference type="PROSITE" id="PS51186"/>
    </source>
</evidence>
<dbReference type="SUPFAM" id="SSF55729">
    <property type="entry name" value="Acyl-CoA N-acyltransferases (Nat)"/>
    <property type="match status" value="1"/>
</dbReference>
<dbReference type="AlphaFoldDB" id="A0A9P4UKY4"/>
<evidence type="ECO:0000313" key="3">
    <source>
        <dbReference type="Proteomes" id="UP000799441"/>
    </source>
</evidence>
<sequence>VLMAMVTRGSYRKQGAGSMLIDWGVNKAKQDRVPAYLEASSAGKPVYERCGFEQVGETIPWDCRPYGF</sequence>
<gene>
    <name evidence="2" type="ORF">K431DRAFT_196001</name>
</gene>